<accession>A0A8S4G1A2</accession>
<dbReference type="EMBL" id="CAJHNJ030000072">
    <property type="protein sequence ID" value="CAG9134069.1"/>
    <property type="molecule type" value="Genomic_DNA"/>
</dbReference>
<dbReference type="AlphaFoldDB" id="A0A8S4G1A2"/>
<comment type="caution">
    <text evidence="7">The sequence shown here is derived from an EMBL/GenBank/DDBJ whole genome shotgun (WGS) entry which is preliminary data.</text>
</comment>
<keyword evidence="6" id="KW-0732">Signal</keyword>
<evidence type="ECO:0000256" key="2">
    <source>
        <dbReference type="ARBA" id="ARBA00022692"/>
    </source>
</evidence>
<dbReference type="GO" id="GO:0022857">
    <property type="term" value="F:transmembrane transporter activity"/>
    <property type="evidence" value="ECO:0007669"/>
    <property type="project" value="InterPro"/>
</dbReference>
<reference evidence="7" key="1">
    <citation type="submission" date="2020-11" db="EMBL/GenBank/DDBJ databases">
        <authorList>
            <person name="Whiteford S."/>
        </authorList>
    </citation>
    <scope>NUCLEOTIDE SEQUENCE</scope>
</reference>
<dbReference type="PANTHER" id="PTHR48021:SF96">
    <property type="entry name" value="FACILITATED TREHALOSE TRANSPORTER TRET1-1-RELATED"/>
    <property type="match status" value="1"/>
</dbReference>
<dbReference type="Proteomes" id="UP000653454">
    <property type="component" value="Unassembled WGS sequence"/>
</dbReference>
<dbReference type="Pfam" id="PF00083">
    <property type="entry name" value="Sugar_tr"/>
    <property type="match status" value="1"/>
</dbReference>
<sequence length="138" mass="15411">MCVLASWFVLRARGVPAPGWLPVSALCLCIFCDAAGLQPISMVVMNEIFSFKYRSSVSAVTMGLASSTDFVQLLTFKPLANSIGIEYCFYFFGAVCLVNSVYVIFKLPETKQRSLEEIYEKLKTKKERESEKVKAVEA</sequence>
<evidence type="ECO:0000313" key="7">
    <source>
        <dbReference type="EMBL" id="CAG9134069.1"/>
    </source>
</evidence>
<evidence type="ECO:0000256" key="5">
    <source>
        <dbReference type="SAM" id="Phobius"/>
    </source>
</evidence>
<organism evidence="7 8">
    <name type="scientific">Plutella xylostella</name>
    <name type="common">Diamondback moth</name>
    <name type="synonym">Plutella maculipennis</name>
    <dbReference type="NCBI Taxonomy" id="51655"/>
    <lineage>
        <taxon>Eukaryota</taxon>
        <taxon>Metazoa</taxon>
        <taxon>Ecdysozoa</taxon>
        <taxon>Arthropoda</taxon>
        <taxon>Hexapoda</taxon>
        <taxon>Insecta</taxon>
        <taxon>Pterygota</taxon>
        <taxon>Neoptera</taxon>
        <taxon>Endopterygota</taxon>
        <taxon>Lepidoptera</taxon>
        <taxon>Glossata</taxon>
        <taxon>Ditrysia</taxon>
        <taxon>Yponomeutoidea</taxon>
        <taxon>Plutellidae</taxon>
        <taxon>Plutella</taxon>
    </lineage>
</organism>
<dbReference type="SUPFAM" id="SSF103473">
    <property type="entry name" value="MFS general substrate transporter"/>
    <property type="match status" value="1"/>
</dbReference>
<keyword evidence="3 5" id="KW-1133">Transmembrane helix</keyword>
<evidence type="ECO:0000313" key="8">
    <source>
        <dbReference type="Proteomes" id="UP000653454"/>
    </source>
</evidence>
<comment type="subcellular location">
    <subcellularLocation>
        <location evidence="1">Membrane</location>
    </subcellularLocation>
</comment>
<evidence type="ECO:0000256" key="4">
    <source>
        <dbReference type="ARBA" id="ARBA00023136"/>
    </source>
</evidence>
<dbReference type="InterPro" id="IPR036259">
    <property type="entry name" value="MFS_trans_sf"/>
</dbReference>
<dbReference type="Gene3D" id="1.20.1250.20">
    <property type="entry name" value="MFS general substrate transporter like domains"/>
    <property type="match status" value="1"/>
</dbReference>
<protein>
    <submittedName>
        <fullName evidence="7">(diamondback moth) hypothetical protein</fullName>
    </submittedName>
</protein>
<keyword evidence="4 5" id="KW-0472">Membrane</keyword>
<evidence type="ECO:0000256" key="3">
    <source>
        <dbReference type="ARBA" id="ARBA00022989"/>
    </source>
</evidence>
<evidence type="ECO:0000256" key="6">
    <source>
        <dbReference type="SAM" id="SignalP"/>
    </source>
</evidence>
<dbReference type="InterPro" id="IPR005828">
    <property type="entry name" value="MFS_sugar_transport-like"/>
</dbReference>
<feature type="chain" id="PRO_5044500612" evidence="6">
    <location>
        <begin position="37"/>
        <end position="138"/>
    </location>
</feature>
<feature type="signal peptide" evidence="6">
    <location>
        <begin position="1"/>
        <end position="36"/>
    </location>
</feature>
<proteinExistence type="predicted"/>
<feature type="transmembrane region" description="Helical" evidence="5">
    <location>
        <begin position="24"/>
        <end position="45"/>
    </location>
</feature>
<keyword evidence="2 5" id="KW-0812">Transmembrane</keyword>
<keyword evidence="8" id="KW-1185">Reference proteome</keyword>
<dbReference type="InterPro" id="IPR050549">
    <property type="entry name" value="MFS_Trehalose_Transporter"/>
</dbReference>
<dbReference type="GO" id="GO:0016020">
    <property type="term" value="C:membrane"/>
    <property type="evidence" value="ECO:0007669"/>
    <property type="project" value="UniProtKB-SubCell"/>
</dbReference>
<evidence type="ECO:0000256" key="1">
    <source>
        <dbReference type="ARBA" id="ARBA00004370"/>
    </source>
</evidence>
<dbReference type="PANTHER" id="PTHR48021">
    <property type="match status" value="1"/>
</dbReference>
<gene>
    <name evidence="7" type="ORF">PLXY2_LOCUS12327</name>
</gene>
<feature type="transmembrane region" description="Helical" evidence="5">
    <location>
        <begin position="87"/>
        <end position="105"/>
    </location>
</feature>
<name>A0A8S4G1A2_PLUXY</name>